<dbReference type="Proteomes" id="UP001576780">
    <property type="component" value="Unassembled WGS sequence"/>
</dbReference>
<dbReference type="PROSITE" id="PS50837">
    <property type="entry name" value="NACHT"/>
    <property type="match status" value="1"/>
</dbReference>
<dbReference type="RefSeq" id="WP_413278987.1">
    <property type="nucleotide sequence ID" value="NZ_JBHFNT010000161.1"/>
</dbReference>
<keyword evidence="4" id="KW-1185">Reference proteome</keyword>
<gene>
    <name evidence="3" type="ORF">ACE1CA_18925</name>
</gene>
<dbReference type="InterPro" id="IPR027417">
    <property type="entry name" value="P-loop_NTPase"/>
</dbReference>
<dbReference type="SUPFAM" id="SSF52540">
    <property type="entry name" value="P-loop containing nucleoside triphosphate hydrolases"/>
    <property type="match status" value="1"/>
</dbReference>
<evidence type="ECO:0000313" key="3">
    <source>
        <dbReference type="EMBL" id="MFB2836611.1"/>
    </source>
</evidence>
<name>A0ABV4WPG1_9CYAN</name>
<feature type="transmembrane region" description="Helical" evidence="1">
    <location>
        <begin position="798"/>
        <end position="816"/>
    </location>
</feature>
<accession>A0ABV4WPG1</accession>
<dbReference type="InterPro" id="IPR024983">
    <property type="entry name" value="CHAT_dom"/>
</dbReference>
<feature type="transmembrane region" description="Helical" evidence="1">
    <location>
        <begin position="618"/>
        <end position="642"/>
    </location>
</feature>
<sequence length="876" mass="99705">MKKIMVLSANPKEDLKLGQEIRDLQYVIKRNGTQAKFDIEIALAVRRDELQQLFLEHQPRIVHFCGHGTGEQGLVFQDDAGKKQLLTTDALYALLKLFDNRIECVLLNACYSQEQAKGIVNIINYAIGMNQEIRDDAAIAFATGFYRGLAFGNSIEQSYELGCNAIQIHLAIVNRSCSETSKENRKLGAVSIPQAQQISIAEHLKPILNKKESLTSITKESSTISDELITAVLKEMNRTRPRYLEQAKIAWDNFGQAHTSPDKTDTQTEYRNRKILIEKIKNFWIEGVLNNSLHNAFINLSMVERADSVQPRFSGVEEFPVELNQSFEELQETDLFDEMGTGRTLLILGEPGAGKTITLLKLAERLIKRTEQNLSHPIPVVFNLSSWTNKLTIAEWLVEELKDKYQVSKALGKAWVEQEQLILLLDGLDEVALNKARHEEQVSSRNACVRALNEFIEEHGNTEIAICSRIQEYEALSERLKLRSAICIQPLTSEQVFQYLDEAGDKLAGLRTLLQNNLELKEFAQTPLILDVMSLAYEDCSPEELLNQIGSPEQRNQHLFDQYIERMLQRRKKIQPYSPEQTKRWLILLAKRMNETSQTIFLIEEMQPNWLPNSTLKLFYNLGTVLIAGLILALLVGLVSLGKVPSNLPVWMLILAGAILFYPSKIERFETLAFPWQKSKKSLQAELINGVKTGIIGVFVLSIVALILGNFPDLNIVNKCNGLCWVWNTFKWGLGLGLTLGLIDGTRGGEIKEKSRPNQGIWTSARNSIFLLLSSWIIIVIVFMILPQSEPKLEPREIIGAGLRWTVILVVVFGPGKTCIRHFTLRFILWIKNYIPWNYAHFLEYAKERIFLQKVGGGYKFIHRMLLEHFARMNLN</sequence>
<dbReference type="Pfam" id="PF12770">
    <property type="entry name" value="CHAT"/>
    <property type="match status" value="1"/>
</dbReference>
<evidence type="ECO:0000259" key="2">
    <source>
        <dbReference type="PROSITE" id="PS50837"/>
    </source>
</evidence>
<feature type="transmembrane region" description="Helical" evidence="1">
    <location>
        <begin position="729"/>
        <end position="746"/>
    </location>
</feature>
<keyword evidence="1" id="KW-0812">Transmembrane</keyword>
<comment type="caution">
    <text evidence="3">The sequence shown here is derived from an EMBL/GenBank/DDBJ whole genome shotgun (WGS) entry which is preliminary data.</text>
</comment>
<feature type="domain" description="NACHT" evidence="2">
    <location>
        <begin position="343"/>
        <end position="431"/>
    </location>
</feature>
<dbReference type="Gene3D" id="3.40.50.300">
    <property type="entry name" value="P-loop containing nucleotide triphosphate hydrolases"/>
    <property type="match status" value="1"/>
</dbReference>
<dbReference type="InterPro" id="IPR007111">
    <property type="entry name" value="NACHT_NTPase"/>
</dbReference>
<organism evidence="3 4">
    <name type="scientific">Floridaenema evergladense BLCC-F167</name>
    <dbReference type="NCBI Taxonomy" id="3153639"/>
    <lineage>
        <taxon>Bacteria</taxon>
        <taxon>Bacillati</taxon>
        <taxon>Cyanobacteriota</taxon>
        <taxon>Cyanophyceae</taxon>
        <taxon>Oscillatoriophycideae</taxon>
        <taxon>Aerosakkonematales</taxon>
        <taxon>Aerosakkonemataceae</taxon>
        <taxon>Floridanema</taxon>
        <taxon>Floridanema evergladense</taxon>
    </lineage>
</organism>
<reference evidence="3 4" key="1">
    <citation type="submission" date="2024-09" db="EMBL/GenBank/DDBJ databases">
        <title>Floridaenema gen nov. (Aerosakkonemataceae, Aerosakkonematales ord. nov., Cyanobacteria) from benthic tropical and subtropical fresh waters, with the description of four new species.</title>
        <authorList>
            <person name="Moretto J.A."/>
            <person name="Berthold D.E."/>
            <person name="Lefler F.W."/>
            <person name="Huang I.-S."/>
            <person name="Laughinghouse H. IV."/>
        </authorList>
    </citation>
    <scope>NUCLEOTIDE SEQUENCE [LARGE SCALE GENOMIC DNA]</scope>
    <source>
        <strain evidence="3 4">BLCC-F167</strain>
    </source>
</reference>
<feature type="transmembrane region" description="Helical" evidence="1">
    <location>
        <begin position="687"/>
        <end position="709"/>
    </location>
</feature>
<proteinExistence type="predicted"/>
<keyword evidence="1" id="KW-0472">Membrane</keyword>
<keyword evidence="1" id="KW-1133">Transmembrane helix</keyword>
<evidence type="ECO:0000313" key="4">
    <source>
        <dbReference type="Proteomes" id="UP001576780"/>
    </source>
</evidence>
<feature type="transmembrane region" description="Helical" evidence="1">
    <location>
        <begin position="767"/>
        <end position="786"/>
    </location>
</feature>
<dbReference type="Pfam" id="PF05729">
    <property type="entry name" value="NACHT"/>
    <property type="match status" value="1"/>
</dbReference>
<dbReference type="EMBL" id="JBHFNT010000161">
    <property type="protein sequence ID" value="MFB2836611.1"/>
    <property type="molecule type" value="Genomic_DNA"/>
</dbReference>
<protein>
    <submittedName>
        <fullName evidence="3">NACHT domain-containing protein</fullName>
    </submittedName>
</protein>
<evidence type="ECO:0000256" key="1">
    <source>
        <dbReference type="SAM" id="Phobius"/>
    </source>
</evidence>